<keyword evidence="2 9" id="KW-0378">Hydrolase</keyword>
<feature type="compositionally biased region" description="Basic and acidic residues" evidence="6">
    <location>
        <begin position="706"/>
        <end position="727"/>
    </location>
</feature>
<dbReference type="SMART" id="SM00487">
    <property type="entry name" value="DEXDc"/>
    <property type="match status" value="1"/>
</dbReference>
<dbReference type="GO" id="GO:0003724">
    <property type="term" value="F:RNA helicase activity"/>
    <property type="evidence" value="ECO:0007669"/>
    <property type="project" value="UniProtKB-EC"/>
</dbReference>
<dbReference type="InterPro" id="IPR012677">
    <property type="entry name" value="Nucleotide-bd_a/b_plait_sf"/>
</dbReference>
<dbReference type="PANTHER" id="PTHR47959">
    <property type="entry name" value="ATP-DEPENDENT RNA HELICASE RHLE-RELATED"/>
    <property type="match status" value="1"/>
</dbReference>
<dbReference type="AlphaFoldDB" id="A0A518CZK9"/>
<dbReference type="PROSITE" id="PS51192">
    <property type="entry name" value="HELICASE_ATP_BIND_1"/>
    <property type="match status" value="1"/>
</dbReference>
<feature type="compositionally biased region" description="Polar residues" evidence="6">
    <location>
        <begin position="16"/>
        <end position="26"/>
    </location>
</feature>
<evidence type="ECO:0000256" key="1">
    <source>
        <dbReference type="ARBA" id="ARBA00022741"/>
    </source>
</evidence>
<dbReference type="Pfam" id="PF03880">
    <property type="entry name" value="DbpA"/>
    <property type="match status" value="1"/>
</dbReference>
<dbReference type="EMBL" id="CP036290">
    <property type="protein sequence ID" value="QDU84670.1"/>
    <property type="molecule type" value="Genomic_DNA"/>
</dbReference>
<feature type="compositionally biased region" description="Basic and acidic residues" evidence="6">
    <location>
        <begin position="791"/>
        <end position="801"/>
    </location>
</feature>
<evidence type="ECO:0000256" key="4">
    <source>
        <dbReference type="ARBA" id="ARBA00022840"/>
    </source>
</evidence>
<dbReference type="EC" id="3.6.4.13" evidence="9"/>
<feature type="region of interest" description="Disordered" evidence="6">
    <location>
        <begin position="706"/>
        <end position="801"/>
    </location>
</feature>
<keyword evidence="1" id="KW-0547">Nucleotide-binding</keyword>
<proteinExistence type="inferred from homology"/>
<dbReference type="OrthoDB" id="9805696at2"/>
<evidence type="ECO:0000313" key="9">
    <source>
        <dbReference type="EMBL" id="QDU84670.1"/>
    </source>
</evidence>
<dbReference type="InterPro" id="IPR044742">
    <property type="entry name" value="DEAD/DEAH_RhlB"/>
</dbReference>
<dbReference type="Gene3D" id="3.30.70.330">
    <property type="match status" value="1"/>
</dbReference>
<accession>A0A518CZK9</accession>
<gene>
    <name evidence="9" type="primary">deaD</name>
    <name evidence="9" type="ORF">Pla163_17820</name>
</gene>
<feature type="domain" description="Helicase ATP-binding" evidence="7">
    <location>
        <begin position="178"/>
        <end position="353"/>
    </location>
</feature>
<feature type="region of interest" description="Disordered" evidence="6">
    <location>
        <begin position="592"/>
        <end position="647"/>
    </location>
</feature>
<evidence type="ECO:0000256" key="5">
    <source>
        <dbReference type="ARBA" id="ARBA00038437"/>
    </source>
</evidence>
<organism evidence="9 10">
    <name type="scientific">Rohdeia mirabilis</name>
    <dbReference type="NCBI Taxonomy" id="2528008"/>
    <lineage>
        <taxon>Bacteria</taxon>
        <taxon>Pseudomonadati</taxon>
        <taxon>Planctomycetota</taxon>
        <taxon>Planctomycetia</taxon>
        <taxon>Planctomycetia incertae sedis</taxon>
        <taxon>Rohdeia</taxon>
    </lineage>
</organism>
<protein>
    <submittedName>
        <fullName evidence="9">ATP-dependent RNA helicase DeaD</fullName>
        <ecNumber evidence="9">3.6.4.13</ecNumber>
    </submittedName>
</protein>
<feature type="compositionally biased region" description="Gly residues" evidence="6">
    <location>
        <begin position="773"/>
        <end position="790"/>
    </location>
</feature>
<dbReference type="PANTHER" id="PTHR47959:SF1">
    <property type="entry name" value="ATP-DEPENDENT RNA HELICASE DBPA"/>
    <property type="match status" value="1"/>
</dbReference>
<dbReference type="GO" id="GO:0016787">
    <property type="term" value="F:hydrolase activity"/>
    <property type="evidence" value="ECO:0007669"/>
    <property type="project" value="UniProtKB-KW"/>
</dbReference>
<dbReference type="SMART" id="SM00490">
    <property type="entry name" value="HELICc"/>
    <property type="match status" value="1"/>
</dbReference>
<dbReference type="Pfam" id="PF00270">
    <property type="entry name" value="DEAD"/>
    <property type="match status" value="1"/>
</dbReference>
<reference evidence="9 10" key="1">
    <citation type="submission" date="2019-02" db="EMBL/GenBank/DDBJ databases">
        <title>Deep-cultivation of Planctomycetes and their phenomic and genomic characterization uncovers novel biology.</title>
        <authorList>
            <person name="Wiegand S."/>
            <person name="Jogler M."/>
            <person name="Boedeker C."/>
            <person name="Pinto D."/>
            <person name="Vollmers J."/>
            <person name="Rivas-Marin E."/>
            <person name="Kohn T."/>
            <person name="Peeters S.H."/>
            <person name="Heuer A."/>
            <person name="Rast P."/>
            <person name="Oberbeckmann S."/>
            <person name="Bunk B."/>
            <person name="Jeske O."/>
            <person name="Meyerdierks A."/>
            <person name="Storesund J.E."/>
            <person name="Kallscheuer N."/>
            <person name="Luecker S."/>
            <person name="Lage O.M."/>
            <person name="Pohl T."/>
            <person name="Merkel B.J."/>
            <person name="Hornburger P."/>
            <person name="Mueller R.-W."/>
            <person name="Bruemmer F."/>
            <person name="Labrenz M."/>
            <person name="Spormann A.M."/>
            <person name="Op den Camp H."/>
            <person name="Overmann J."/>
            <person name="Amann R."/>
            <person name="Jetten M.S.M."/>
            <person name="Mascher T."/>
            <person name="Medema M.H."/>
            <person name="Devos D.P."/>
            <person name="Kaster A.-K."/>
            <person name="Ovreas L."/>
            <person name="Rohde M."/>
            <person name="Galperin M.Y."/>
            <person name="Jogler C."/>
        </authorList>
    </citation>
    <scope>NUCLEOTIDE SEQUENCE [LARGE SCALE GENOMIC DNA]</scope>
    <source>
        <strain evidence="9 10">Pla163</strain>
    </source>
</reference>
<evidence type="ECO:0000256" key="3">
    <source>
        <dbReference type="ARBA" id="ARBA00022806"/>
    </source>
</evidence>
<dbReference type="SUPFAM" id="SSF52540">
    <property type="entry name" value="P-loop containing nucleoside triphosphate hydrolases"/>
    <property type="match status" value="1"/>
</dbReference>
<dbReference type="CDD" id="cd00268">
    <property type="entry name" value="DEADc"/>
    <property type="match status" value="1"/>
</dbReference>
<name>A0A518CZK9_9BACT</name>
<keyword evidence="4" id="KW-0067">ATP-binding</keyword>
<dbReference type="InterPro" id="IPR050079">
    <property type="entry name" value="DEAD_box_RNA_helicase"/>
</dbReference>
<evidence type="ECO:0000259" key="8">
    <source>
        <dbReference type="PROSITE" id="PS51194"/>
    </source>
</evidence>
<dbReference type="InterPro" id="IPR001650">
    <property type="entry name" value="Helicase_C-like"/>
</dbReference>
<dbReference type="PROSITE" id="PS51194">
    <property type="entry name" value="HELICASE_CTER"/>
    <property type="match status" value="1"/>
</dbReference>
<dbReference type="InterPro" id="IPR014001">
    <property type="entry name" value="Helicase_ATP-bd"/>
</dbReference>
<evidence type="ECO:0000256" key="2">
    <source>
        <dbReference type="ARBA" id="ARBA00022801"/>
    </source>
</evidence>
<dbReference type="GO" id="GO:0005829">
    <property type="term" value="C:cytosol"/>
    <property type="evidence" value="ECO:0007669"/>
    <property type="project" value="TreeGrafter"/>
</dbReference>
<feature type="compositionally biased region" description="Basic and acidic residues" evidence="6">
    <location>
        <begin position="619"/>
        <end position="645"/>
    </location>
</feature>
<keyword evidence="3 9" id="KW-0347">Helicase</keyword>
<feature type="region of interest" description="Disordered" evidence="6">
    <location>
        <begin position="119"/>
        <end position="150"/>
    </location>
</feature>
<dbReference type="InterPro" id="IPR027417">
    <property type="entry name" value="P-loop_NTPase"/>
</dbReference>
<dbReference type="InterPro" id="IPR005580">
    <property type="entry name" value="DbpA/CsdA_RNA-bd_dom"/>
</dbReference>
<evidence type="ECO:0000313" key="10">
    <source>
        <dbReference type="Proteomes" id="UP000319342"/>
    </source>
</evidence>
<dbReference type="InterPro" id="IPR011545">
    <property type="entry name" value="DEAD/DEAH_box_helicase_dom"/>
</dbReference>
<dbReference type="Pfam" id="PF00271">
    <property type="entry name" value="Helicase_C"/>
    <property type="match status" value="1"/>
</dbReference>
<sequence>MERQENSPAGERAPVRTQNDSPQRDWNASDAAVDTASLEDELDAVEMDAAEMDAAPVELEVSPSAAVVAEPVAEALGEAADANEIDALLLDEDEPSFELRSSAGTDVVAEVASEAPVGADVEVESADAPEPVAETAAAPEAEPEPERTGPFARVPKVLVGALEGRGFDSLTLVQEAVLAPEAVGRDLKISSQTGSGKTVALGMVITQSLLTPRTDDGRGPDALIIVPTRELAQQVREELHWLFANIDGAHVLVVTGGTPVHADRTRLKRGARILVGTPGRLLDHVSSGVLDLSAVRELVLDEADQMLDMGFREELEGILDGTPSDRRTHMVSATFPDGIRRLAERYQRDALELEGTRLGEANANIEHQGHLVRGEDRYNALVNLLLLGGEQRSLVFVERRAEALELAELLEGDGFSALPLSGELAQSQRERTLGAFRDGRANVLVATDVAARGLDVPEVALVVHMAPPIDGQIYTHRSGRTGRAGLSGRSVLFAHPSRRRKVARILGDAGVDLTWLPIPGAAEVRKVVQARETEALKARIAESLTAEPDAGRLEAADALLAEHDARTLVAALLARLEPSGRAAARDVEVMRPVDDRRADGTRQRNTWREDRSSNQGERYGNDRGGSHGSRSDGPRHSGGERRPRVSDMGTVRFFMNYGNNQGATPGRLLAIACRRGDVTGSDIGSIAIHPNASTFDVNADVAARFEEQAGRRDPRDPRIMIRRDRDGGPAASGDRGDRPARGGFVPDRGRDFGPGQGRSNSGYQRRDNDGRGQRPGGSQGGYSGRPNGGYRGREDDRRPRY</sequence>
<dbReference type="GO" id="GO:0005524">
    <property type="term" value="F:ATP binding"/>
    <property type="evidence" value="ECO:0007669"/>
    <property type="project" value="UniProtKB-KW"/>
</dbReference>
<dbReference type="GO" id="GO:0003676">
    <property type="term" value="F:nucleic acid binding"/>
    <property type="evidence" value="ECO:0007669"/>
    <property type="project" value="InterPro"/>
</dbReference>
<feature type="compositionally biased region" description="Low complexity" evidence="6">
    <location>
        <begin position="128"/>
        <end position="140"/>
    </location>
</feature>
<dbReference type="Proteomes" id="UP000319342">
    <property type="component" value="Chromosome"/>
</dbReference>
<evidence type="ECO:0000256" key="6">
    <source>
        <dbReference type="SAM" id="MobiDB-lite"/>
    </source>
</evidence>
<feature type="domain" description="Helicase C-terminal" evidence="8">
    <location>
        <begin position="380"/>
        <end position="551"/>
    </location>
</feature>
<evidence type="ECO:0000259" key="7">
    <source>
        <dbReference type="PROSITE" id="PS51192"/>
    </source>
</evidence>
<dbReference type="Gene3D" id="3.40.50.300">
    <property type="entry name" value="P-loop containing nucleotide triphosphate hydrolases"/>
    <property type="match status" value="2"/>
</dbReference>
<comment type="similarity">
    <text evidence="5">Belongs to the DEAD box helicase family.</text>
</comment>
<feature type="region of interest" description="Disordered" evidence="6">
    <location>
        <begin position="1"/>
        <end position="34"/>
    </location>
</feature>
<dbReference type="RefSeq" id="WP_145186629.1">
    <property type="nucleotide sequence ID" value="NZ_CP036290.1"/>
</dbReference>
<dbReference type="CDD" id="cd18787">
    <property type="entry name" value="SF2_C_DEAD"/>
    <property type="match status" value="1"/>
</dbReference>
<feature type="compositionally biased region" description="Basic and acidic residues" evidence="6">
    <location>
        <begin position="592"/>
        <end position="612"/>
    </location>
</feature>
<keyword evidence="10" id="KW-1185">Reference proteome</keyword>
<dbReference type="CDD" id="cd12252">
    <property type="entry name" value="RRM_DbpA"/>
    <property type="match status" value="1"/>
</dbReference>